<evidence type="ECO:0000313" key="2">
    <source>
        <dbReference type="EMBL" id="KAG0520661.1"/>
    </source>
</evidence>
<dbReference type="PANTHER" id="PTHR31365:SF4">
    <property type="entry name" value="OS05G0179800 PROTEIN"/>
    <property type="match status" value="1"/>
</dbReference>
<gene>
    <name evidence="2" type="ORF">BDA96_08G093200</name>
</gene>
<dbReference type="Proteomes" id="UP000807115">
    <property type="component" value="Chromosome 8"/>
</dbReference>
<comment type="caution">
    <text evidence="2">The sequence shown here is derived from an EMBL/GenBank/DDBJ whole genome shotgun (WGS) entry which is preliminary data.</text>
</comment>
<dbReference type="AlphaFoldDB" id="A0A921U7J7"/>
<evidence type="ECO:0000256" key="1">
    <source>
        <dbReference type="SAM" id="MobiDB-lite"/>
    </source>
</evidence>
<organism evidence="2 3">
    <name type="scientific">Sorghum bicolor</name>
    <name type="common">Sorghum</name>
    <name type="synonym">Sorghum vulgare</name>
    <dbReference type="NCBI Taxonomy" id="4558"/>
    <lineage>
        <taxon>Eukaryota</taxon>
        <taxon>Viridiplantae</taxon>
        <taxon>Streptophyta</taxon>
        <taxon>Embryophyta</taxon>
        <taxon>Tracheophyta</taxon>
        <taxon>Spermatophyta</taxon>
        <taxon>Magnoliopsida</taxon>
        <taxon>Liliopsida</taxon>
        <taxon>Poales</taxon>
        <taxon>Poaceae</taxon>
        <taxon>PACMAD clade</taxon>
        <taxon>Panicoideae</taxon>
        <taxon>Andropogonodae</taxon>
        <taxon>Andropogoneae</taxon>
        <taxon>Sorghinae</taxon>
        <taxon>Sorghum</taxon>
    </lineage>
</organism>
<accession>A0A921U7J7</accession>
<feature type="region of interest" description="Disordered" evidence="1">
    <location>
        <begin position="37"/>
        <end position="101"/>
    </location>
</feature>
<evidence type="ECO:0000313" key="3">
    <source>
        <dbReference type="Proteomes" id="UP000807115"/>
    </source>
</evidence>
<proteinExistence type="predicted"/>
<protein>
    <submittedName>
        <fullName evidence="2">Uncharacterized protein</fullName>
    </submittedName>
</protein>
<name>A0A921U7J7_SORBI</name>
<dbReference type="PANTHER" id="PTHR31365">
    <property type="entry name" value="EXPRESSED PROTEIN"/>
    <property type="match status" value="1"/>
</dbReference>
<reference evidence="2" key="2">
    <citation type="submission" date="2020-10" db="EMBL/GenBank/DDBJ databases">
        <authorList>
            <person name="Cooper E.A."/>
            <person name="Brenton Z.W."/>
            <person name="Flinn B.S."/>
            <person name="Jenkins J."/>
            <person name="Shu S."/>
            <person name="Flowers D."/>
            <person name="Luo F."/>
            <person name="Wang Y."/>
            <person name="Xia P."/>
            <person name="Barry K."/>
            <person name="Daum C."/>
            <person name="Lipzen A."/>
            <person name="Yoshinaga Y."/>
            <person name="Schmutz J."/>
            <person name="Saski C."/>
            <person name="Vermerris W."/>
            <person name="Kresovich S."/>
        </authorList>
    </citation>
    <scope>NUCLEOTIDE SEQUENCE</scope>
</reference>
<dbReference type="EMBL" id="CM027687">
    <property type="protein sequence ID" value="KAG0520661.1"/>
    <property type="molecule type" value="Genomic_DNA"/>
</dbReference>
<sequence>MYFFILAIGSKARQQSKPPCLSLSSRLCVAPLLKQTPGEGCGTRPPPSPASTHLKTLATAPPSLPESQSKPDPPAARTPPRRFVHADRRAGADSDSGSRFARVVSPGSTAAVGELFWAPAPLTTKSWADVEDDDDDDYFATTAPPRPVWGTADEPVKEEEDVEDVVRAADFVVECAYDVLIPSYRLICVCLFSDKNDCRFIQKQNG</sequence>
<reference evidence="2" key="1">
    <citation type="journal article" date="2019" name="BMC Genomics">
        <title>A new reference genome for Sorghum bicolor reveals high levels of sequence similarity between sweet and grain genotypes: implications for the genetics of sugar metabolism.</title>
        <authorList>
            <person name="Cooper E.A."/>
            <person name="Brenton Z.W."/>
            <person name="Flinn B.S."/>
            <person name="Jenkins J."/>
            <person name="Shu S."/>
            <person name="Flowers D."/>
            <person name="Luo F."/>
            <person name="Wang Y."/>
            <person name="Xia P."/>
            <person name="Barry K."/>
            <person name="Daum C."/>
            <person name="Lipzen A."/>
            <person name="Yoshinaga Y."/>
            <person name="Schmutz J."/>
            <person name="Saski C."/>
            <person name="Vermerris W."/>
            <person name="Kresovich S."/>
        </authorList>
    </citation>
    <scope>NUCLEOTIDE SEQUENCE</scope>
</reference>